<evidence type="ECO:0000256" key="10">
    <source>
        <dbReference type="ARBA" id="ARBA00022989"/>
    </source>
</evidence>
<evidence type="ECO:0000256" key="13">
    <source>
        <dbReference type="SAM" id="Coils"/>
    </source>
</evidence>
<dbReference type="SUPFAM" id="SSF47384">
    <property type="entry name" value="Homodimeric domain of signal transducing histidine kinase"/>
    <property type="match status" value="1"/>
</dbReference>
<dbReference type="RefSeq" id="WP_123591632.1">
    <property type="nucleotide sequence ID" value="NZ_AYKF01000096.1"/>
</dbReference>
<dbReference type="InterPro" id="IPR004358">
    <property type="entry name" value="Sig_transdc_His_kin-like_C"/>
</dbReference>
<evidence type="ECO:0000256" key="11">
    <source>
        <dbReference type="ARBA" id="ARBA00023012"/>
    </source>
</evidence>
<sequence>MNRSLRYRLLILLGGVLAAGALLLWQIADYESRRNAAAEVDATLRLTARTLLISQPLHGVAADNRVASRAPGPTPEFRLSTLEREVIVHSPGFPDAVTERRPSPGFSNHEVDGVSWRLLTFVDTERGLISEVALDEADRQQRQDTLDMPVERALMFTLPVSAFLGWLALTYGLRPLRTLSRELDNRDAGDLRPVATSPRGTVIEIATLVTTLNGLFKRLRGAFHAQQVFASAAGHELRTPLAGLRTQIEVARRADDGAQKDQALARIDEAAARMDALTARLLKLARLRARRLDTAAGAGVELGTLARRLADRRPHVRLRIDAGDTRVAGDEELLAALLENLVDNAETHAPDSEWIDIEIGDTSTGLCLSVIDAGPGIPEADRAEVFEPFYRADGRRGPGSGLGLPLVRAIAEAHGGSAAVDRPAAGGTRVRVHLPHATSPA</sequence>
<dbReference type="OrthoDB" id="9809766at2"/>
<evidence type="ECO:0000256" key="12">
    <source>
        <dbReference type="ARBA" id="ARBA00023136"/>
    </source>
</evidence>
<dbReference type="Pfam" id="PF00512">
    <property type="entry name" value="HisKA"/>
    <property type="match status" value="1"/>
</dbReference>
<dbReference type="InterPro" id="IPR003660">
    <property type="entry name" value="HAMP_dom"/>
</dbReference>
<dbReference type="PANTHER" id="PTHR45436">
    <property type="entry name" value="SENSOR HISTIDINE KINASE YKOH"/>
    <property type="match status" value="1"/>
</dbReference>
<dbReference type="InterPro" id="IPR003661">
    <property type="entry name" value="HisK_dim/P_dom"/>
</dbReference>
<dbReference type="Pfam" id="PF02518">
    <property type="entry name" value="HATPase_c"/>
    <property type="match status" value="1"/>
</dbReference>
<dbReference type="InterPro" id="IPR036097">
    <property type="entry name" value="HisK_dim/P_sf"/>
</dbReference>
<dbReference type="GO" id="GO:0005524">
    <property type="term" value="F:ATP binding"/>
    <property type="evidence" value="ECO:0007669"/>
    <property type="project" value="UniProtKB-KW"/>
</dbReference>
<evidence type="ECO:0000256" key="4">
    <source>
        <dbReference type="ARBA" id="ARBA00022553"/>
    </source>
</evidence>
<comment type="catalytic activity">
    <reaction evidence="1">
        <text>ATP + protein L-histidine = ADP + protein N-phospho-L-histidine.</text>
        <dbReference type="EC" id="2.7.13.3"/>
    </reaction>
</comment>
<dbReference type="InterPro" id="IPR003594">
    <property type="entry name" value="HATPase_dom"/>
</dbReference>
<keyword evidence="4" id="KW-0597">Phosphoprotein</keyword>
<evidence type="ECO:0000256" key="14">
    <source>
        <dbReference type="SAM" id="Phobius"/>
    </source>
</evidence>
<evidence type="ECO:0000256" key="5">
    <source>
        <dbReference type="ARBA" id="ARBA00022679"/>
    </source>
</evidence>
<dbReference type="GO" id="GO:0005886">
    <property type="term" value="C:plasma membrane"/>
    <property type="evidence" value="ECO:0007669"/>
    <property type="project" value="TreeGrafter"/>
</dbReference>
<evidence type="ECO:0000256" key="7">
    <source>
        <dbReference type="ARBA" id="ARBA00022741"/>
    </source>
</evidence>
<evidence type="ECO:0000313" key="17">
    <source>
        <dbReference type="EMBL" id="ROO27006.1"/>
    </source>
</evidence>
<keyword evidence="5" id="KW-0808">Transferase</keyword>
<dbReference type="InterPro" id="IPR005467">
    <property type="entry name" value="His_kinase_dom"/>
</dbReference>
<dbReference type="SMART" id="SM00388">
    <property type="entry name" value="HisKA"/>
    <property type="match status" value="1"/>
</dbReference>
<feature type="coiled-coil region" evidence="13">
    <location>
        <begin position="260"/>
        <end position="287"/>
    </location>
</feature>
<feature type="domain" description="Histidine kinase" evidence="15">
    <location>
        <begin position="232"/>
        <end position="438"/>
    </location>
</feature>
<dbReference type="SUPFAM" id="SSF55874">
    <property type="entry name" value="ATPase domain of HSP90 chaperone/DNA topoisomerase II/histidine kinase"/>
    <property type="match status" value="1"/>
</dbReference>
<dbReference type="SMART" id="SM00387">
    <property type="entry name" value="HATPase_c"/>
    <property type="match status" value="1"/>
</dbReference>
<name>A0A423PN21_9GAMM</name>
<keyword evidence="8" id="KW-0418">Kinase</keyword>
<keyword evidence="13" id="KW-0175">Coiled coil</keyword>
<dbReference type="Gene3D" id="3.30.565.10">
    <property type="entry name" value="Histidine kinase-like ATPase, C-terminal domain"/>
    <property type="match status" value="1"/>
</dbReference>
<dbReference type="EMBL" id="AYKF01000096">
    <property type="protein sequence ID" value="ROO27006.1"/>
    <property type="molecule type" value="Genomic_DNA"/>
</dbReference>
<dbReference type="EC" id="2.7.13.3" evidence="3"/>
<dbReference type="Proteomes" id="UP000285123">
    <property type="component" value="Unassembled WGS sequence"/>
</dbReference>
<dbReference type="InterPro" id="IPR036890">
    <property type="entry name" value="HATPase_C_sf"/>
</dbReference>
<evidence type="ECO:0000256" key="6">
    <source>
        <dbReference type="ARBA" id="ARBA00022692"/>
    </source>
</evidence>
<accession>A0A423PN21</accession>
<evidence type="ECO:0000256" key="8">
    <source>
        <dbReference type="ARBA" id="ARBA00022777"/>
    </source>
</evidence>
<dbReference type="PANTHER" id="PTHR45436:SF14">
    <property type="entry name" value="SENSOR PROTEIN QSEC"/>
    <property type="match status" value="1"/>
</dbReference>
<dbReference type="AlphaFoldDB" id="A0A423PN21"/>
<evidence type="ECO:0000313" key="18">
    <source>
        <dbReference type="Proteomes" id="UP000285123"/>
    </source>
</evidence>
<keyword evidence="6 14" id="KW-0812">Transmembrane</keyword>
<evidence type="ECO:0000256" key="1">
    <source>
        <dbReference type="ARBA" id="ARBA00000085"/>
    </source>
</evidence>
<dbReference type="PRINTS" id="PR00344">
    <property type="entry name" value="BCTRLSENSOR"/>
</dbReference>
<evidence type="ECO:0000259" key="15">
    <source>
        <dbReference type="PROSITE" id="PS50109"/>
    </source>
</evidence>
<feature type="transmembrane region" description="Helical" evidence="14">
    <location>
        <begin position="7"/>
        <end position="28"/>
    </location>
</feature>
<gene>
    <name evidence="17" type="ORF">SAHL_11925</name>
</gene>
<keyword evidence="12 14" id="KW-0472">Membrane</keyword>
<keyword evidence="11" id="KW-0902">Two-component regulatory system</keyword>
<comment type="subcellular location">
    <subcellularLocation>
        <location evidence="2">Membrane</location>
        <topology evidence="2">Multi-pass membrane protein</topology>
    </subcellularLocation>
</comment>
<evidence type="ECO:0000256" key="2">
    <source>
        <dbReference type="ARBA" id="ARBA00004141"/>
    </source>
</evidence>
<evidence type="ECO:0000256" key="9">
    <source>
        <dbReference type="ARBA" id="ARBA00022840"/>
    </source>
</evidence>
<protein>
    <recommendedName>
        <fullName evidence="3">histidine kinase</fullName>
        <ecNumber evidence="3">2.7.13.3</ecNumber>
    </recommendedName>
</protein>
<keyword evidence="9" id="KW-0067">ATP-binding</keyword>
<dbReference type="PROSITE" id="PS50109">
    <property type="entry name" value="HIS_KIN"/>
    <property type="match status" value="1"/>
</dbReference>
<dbReference type="GO" id="GO:0000155">
    <property type="term" value="F:phosphorelay sensor kinase activity"/>
    <property type="evidence" value="ECO:0007669"/>
    <property type="project" value="InterPro"/>
</dbReference>
<comment type="caution">
    <text evidence="17">The sequence shown here is derived from an EMBL/GenBank/DDBJ whole genome shotgun (WGS) entry which is preliminary data.</text>
</comment>
<dbReference type="Gene3D" id="1.10.287.130">
    <property type="match status" value="1"/>
</dbReference>
<dbReference type="CDD" id="cd00075">
    <property type="entry name" value="HATPase"/>
    <property type="match status" value="1"/>
</dbReference>
<dbReference type="PROSITE" id="PS50885">
    <property type="entry name" value="HAMP"/>
    <property type="match status" value="1"/>
</dbReference>
<keyword evidence="10 14" id="KW-1133">Transmembrane helix</keyword>
<evidence type="ECO:0000259" key="16">
    <source>
        <dbReference type="PROSITE" id="PS50885"/>
    </source>
</evidence>
<evidence type="ECO:0000256" key="3">
    <source>
        <dbReference type="ARBA" id="ARBA00012438"/>
    </source>
</evidence>
<dbReference type="CDD" id="cd00082">
    <property type="entry name" value="HisKA"/>
    <property type="match status" value="1"/>
</dbReference>
<reference evidence="17 18" key="1">
    <citation type="submission" date="2013-10" db="EMBL/GenBank/DDBJ databases">
        <title>Salinisphaera halophila YIM 95161 Genome Sequencing.</title>
        <authorList>
            <person name="Lai Q."/>
            <person name="Li C."/>
            <person name="Shao Z."/>
        </authorList>
    </citation>
    <scope>NUCLEOTIDE SEQUENCE [LARGE SCALE GENOMIC DNA]</scope>
    <source>
        <strain evidence="17 18">YIM 95161</strain>
    </source>
</reference>
<proteinExistence type="predicted"/>
<feature type="domain" description="HAMP" evidence="16">
    <location>
        <begin position="170"/>
        <end position="224"/>
    </location>
</feature>
<keyword evidence="7" id="KW-0547">Nucleotide-binding</keyword>
<dbReference type="InterPro" id="IPR050428">
    <property type="entry name" value="TCS_sensor_his_kinase"/>
</dbReference>
<organism evidence="17 18">
    <name type="scientific">Salinisphaera orenii YIM 95161</name>
    <dbReference type="NCBI Taxonomy" id="1051139"/>
    <lineage>
        <taxon>Bacteria</taxon>
        <taxon>Pseudomonadati</taxon>
        <taxon>Pseudomonadota</taxon>
        <taxon>Gammaproteobacteria</taxon>
        <taxon>Salinisphaerales</taxon>
        <taxon>Salinisphaeraceae</taxon>
        <taxon>Salinisphaera</taxon>
    </lineage>
</organism>